<evidence type="ECO:0000256" key="4">
    <source>
        <dbReference type="ARBA" id="ARBA00023235"/>
    </source>
</evidence>
<keyword evidence="3 5" id="KW-0819">tRNA processing</keyword>
<dbReference type="GO" id="GO:1990481">
    <property type="term" value="P:mRNA pseudouridine synthesis"/>
    <property type="evidence" value="ECO:0007669"/>
    <property type="project" value="TreeGrafter"/>
</dbReference>
<evidence type="ECO:0000256" key="3">
    <source>
        <dbReference type="ARBA" id="ARBA00022694"/>
    </source>
</evidence>
<dbReference type="InterPro" id="IPR014780">
    <property type="entry name" value="tRNA_psdUridine_synth_TruB"/>
</dbReference>
<comment type="catalytic activity">
    <reaction evidence="1 5">
        <text>uridine(55) in tRNA = pseudouridine(55) in tRNA</text>
        <dbReference type="Rhea" id="RHEA:42532"/>
        <dbReference type="Rhea" id="RHEA-COMP:10101"/>
        <dbReference type="Rhea" id="RHEA-COMP:10102"/>
        <dbReference type="ChEBI" id="CHEBI:65314"/>
        <dbReference type="ChEBI" id="CHEBI:65315"/>
        <dbReference type="EC" id="5.4.99.25"/>
    </reaction>
</comment>
<dbReference type="Pfam" id="PF01509">
    <property type="entry name" value="TruB_N"/>
    <property type="match status" value="1"/>
</dbReference>
<dbReference type="HAMAP" id="MF_01080">
    <property type="entry name" value="TruB_bact"/>
    <property type="match status" value="1"/>
</dbReference>
<dbReference type="Proteomes" id="UP000192599">
    <property type="component" value="Unassembled WGS sequence"/>
</dbReference>
<comment type="similarity">
    <text evidence="2 5">Belongs to the pseudouridine synthase TruB family. Type 1 subfamily.</text>
</comment>
<protein>
    <recommendedName>
        <fullName evidence="5">tRNA pseudouridine synthase B</fullName>
        <ecNumber evidence="5">5.4.99.25</ecNumber>
    </recommendedName>
    <alternativeName>
        <fullName evidence="5">tRNA pseudouridine(55) synthase</fullName>
        <shortName evidence="5">Psi55 synthase</shortName>
    </alternativeName>
    <alternativeName>
        <fullName evidence="5">tRNA pseudouridylate synthase</fullName>
    </alternativeName>
    <alternativeName>
        <fullName evidence="5">tRNA-uridine isomerase</fullName>
    </alternativeName>
</protein>
<dbReference type="GO" id="GO:0031119">
    <property type="term" value="P:tRNA pseudouridine synthesis"/>
    <property type="evidence" value="ECO:0007669"/>
    <property type="project" value="UniProtKB-UniRule"/>
</dbReference>
<reference evidence="7 9" key="1">
    <citation type="submission" date="2017-04" db="EMBL/GenBank/DDBJ databases">
        <title>Accumulation and expression of multiple antibiotic resistance genes in Arcobacter cryaerophilus that thrives in sewage.</title>
        <authorList>
            <person name="Millar J.A."/>
            <person name="Raghavan R."/>
        </authorList>
    </citation>
    <scope>NUCLEOTIDE SEQUENCE [LARGE SCALE GENOMIC DNA]</scope>
    <source>
        <strain evidence="7 9">AZT-1</strain>
    </source>
</reference>
<dbReference type="SUPFAM" id="SSF55120">
    <property type="entry name" value="Pseudouridine synthase"/>
    <property type="match status" value="1"/>
</dbReference>
<evidence type="ECO:0000256" key="5">
    <source>
        <dbReference type="HAMAP-Rule" id="MF_01080"/>
    </source>
</evidence>
<dbReference type="GO" id="GO:0160148">
    <property type="term" value="F:tRNA pseudouridine(55) synthase activity"/>
    <property type="evidence" value="ECO:0007669"/>
    <property type="project" value="UniProtKB-EC"/>
</dbReference>
<dbReference type="Proteomes" id="UP001164100">
    <property type="component" value="Chromosome"/>
</dbReference>
<evidence type="ECO:0000313" key="9">
    <source>
        <dbReference type="Proteomes" id="UP000192599"/>
    </source>
</evidence>
<dbReference type="EMBL" id="CP099556">
    <property type="protein sequence ID" value="UYF42996.1"/>
    <property type="molecule type" value="Genomic_DNA"/>
</dbReference>
<dbReference type="InterPro" id="IPR002501">
    <property type="entry name" value="PsdUridine_synth_N"/>
</dbReference>
<dbReference type="RefSeq" id="WP_081560513.1">
    <property type="nucleotide sequence ID" value="NZ_CP099556.1"/>
</dbReference>
<proteinExistence type="inferred from homology"/>
<dbReference type="NCBIfam" id="TIGR00431">
    <property type="entry name" value="TruB"/>
    <property type="match status" value="1"/>
</dbReference>
<evidence type="ECO:0000256" key="2">
    <source>
        <dbReference type="ARBA" id="ARBA00005642"/>
    </source>
</evidence>
<accession>A0A1V9VCU0</accession>
<dbReference type="PANTHER" id="PTHR13767">
    <property type="entry name" value="TRNA-PSEUDOURIDINE SYNTHASE"/>
    <property type="match status" value="1"/>
</dbReference>
<dbReference type="Gene3D" id="3.30.2350.10">
    <property type="entry name" value="Pseudouridine synthase"/>
    <property type="match status" value="1"/>
</dbReference>
<dbReference type="PANTHER" id="PTHR13767:SF2">
    <property type="entry name" value="PSEUDOURIDYLATE SYNTHASE TRUB1"/>
    <property type="match status" value="1"/>
</dbReference>
<feature type="active site" description="Nucleophile" evidence="5">
    <location>
        <position position="48"/>
    </location>
</feature>
<reference evidence="8" key="2">
    <citation type="journal article" date="2022" name="Front. Microbiol.">
        <title>Species classification and novel plasmid identifications in Arcobacter cryaerophilus and Arcobacter cryaerophilus-like organisms.</title>
        <authorList>
            <person name="Zhou G."/>
            <person name="Wang M."/>
            <person name="Wang H."/>
            <person name="Chen X."/>
            <person name="Gu Y."/>
            <person name="Shao Z."/>
            <person name="Zhang J."/>
            <person name="Zhang M."/>
        </authorList>
    </citation>
    <scope>NUCLEOTIDE SEQUENCE</scope>
    <source>
        <strain evidence="8">ICDCAC48</strain>
    </source>
</reference>
<comment type="function">
    <text evidence="5">Responsible for synthesis of pseudouridine from uracil-55 in the psi GC loop of transfer RNAs.</text>
</comment>
<dbReference type="GO" id="GO:0003723">
    <property type="term" value="F:RNA binding"/>
    <property type="evidence" value="ECO:0007669"/>
    <property type="project" value="InterPro"/>
</dbReference>
<sequence length="288" mass="33603">MQKRVYEKGEINKLFVVNKPMFISSNFYLNRFKRAYKNKKAGFSGTLDPFAKGCLIVAFGQYAKLFKYLEKTPKVYKAVIWLGVTSESLDIERIQDIVIKEKLETDFIKKEIEKLKGEIEYIPPKFSAKRVNGQKAYEIAREGLEFELKSSIMKVFDIKFIRYNHPFISFEVKVSEGSYIRSLAQIFLKNIACVGTLSYLERVSEGKFYFENHKELNPLDFIDLPKNNYTGTKEWLEVGKRISKDYLSIKENGKYIIELDTFFSIIEIIDGEVKYLLNKVSKIEAKND</sequence>
<evidence type="ECO:0000313" key="8">
    <source>
        <dbReference type="EMBL" id="UYF42996.1"/>
    </source>
</evidence>
<evidence type="ECO:0000313" key="7">
    <source>
        <dbReference type="EMBL" id="OQR41699.1"/>
    </source>
</evidence>
<keyword evidence="4 5" id="KW-0413">Isomerase</keyword>
<dbReference type="EMBL" id="LNTC01000034">
    <property type="protein sequence ID" value="OQR41699.1"/>
    <property type="molecule type" value="Genomic_DNA"/>
</dbReference>
<organism evidence="7 9">
    <name type="scientific">Aliarcobacter cryaerophilus</name>
    <dbReference type="NCBI Taxonomy" id="28198"/>
    <lineage>
        <taxon>Bacteria</taxon>
        <taxon>Pseudomonadati</taxon>
        <taxon>Campylobacterota</taxon>
        <taxon>Epsilonproteobacteria</taxon>
        <taxon>Campylobacterales</taxon>
        <taxon>Arcobacteraceae</taxon>
        <taxon>Aliarcobacter</taxon>
    </lineage>
</organism>
<feature type="domain" description="Pseudouridine synthase II N-terminal" evidence="6">
    <location>
        <begin position="33"/>
        <end position="180"/>
    </location>
</feature>
<dbReference type="EC" id="5.4.99.25" evidence="5"/>
<dbReference type="InterPro" id="IPR020103">
    <property type="entry name" value="PsdUridine_synth_cat_dom_sf"/>
</dbReference>
<dbReference type="AlphaFoldDB" id="A0A1V9VCU0"/>
<evidence type="ECO:0000256" key="1">
    <source>
        <dbReference type="ARBA" id="ARBA00000385"/>
    </source>
</evidence>
<evidence type="ECO:0000259" key="6">
    <source>
        <dbReference type="Pfam" id="PF01509"/>
    </source>
</evidence>
<gene>
    <name evidence="5 8" type="primary">truB</name>
    <name evidence="7" type="ORF">AS859_04195</name>
    <name evidence="8" type="ORF">NGX11_08840</name>
</gene>
<name>A0A1V9VCU0_9BACT</name>